<protein>
    <submittedName>
        <fullName evidence="3">Aldo-keto reductase IolS</fullName>
        <ecNumber evidence="3">1.1.1.-</ecNumber>
    </submittedName>
</protein>
<dbReference type="AlphaFoldDB" id="A0A418SJQ0"/>
<dbReference type="Proteomes" id="UP000283786">
    <property type="component" value="Chromosome"/>
</dbReference>
<dbReference type="SUPFAM" id="SSF51430">
    <property type="entry name" value="NAD(P)-linked oxidoreductase"/>
    <property type="match status" value="1"/>
</dbReference>
<gene>
    <name evidence="3" type="primary">iolS</name>
    <name evidence="3" type="ORF">PSAL_018890</name>
</gene>
<reference evidence="3 4" key="1">
    <citation type="submission" date="2020-08" db="EMBL/GenBank/DDBJ databases">
        <title>Genome sequence of Rhodobacteraceae bacterium Lw-13e.</title>
        <authorList>
            <person name="Poehlein A."/>
            <person name="Wolter L."/>
            <person name="Daniel R."/>
            <person name="Brinkhoff T."/>
        </authorList>
    </citation>
    <scope>NUCLEOTIDE SEQUENCE [LARGE SCALE GENOMIC DNA]</scope>
    <source>
        <strain evidence="3 4">Lw-13e</strain>
    </source>
</reference>
<dbReference type="GO" id="GO:0005737">
    <property type="term" value="C:cytoplasm"/>
    <property type="evidence" value="ECO:0007669"/>
    <property type="project" value="TreeGrafter"/>
</dbReference>
<dbReference type="RefSeq" id="WP_119838160.1">
    <property type="nucleotide sequence ID" value="NZ_CP060436.1"/>
</dbReference>
<accession>A0A418SJQ0</accession>
<dbReference type="EMBL" id="CP060436">
    <property type="protein sequence ID" value="QPM90650.1"/>
    <property type="molecule type" value="Genomic_DNA"/>
</dbReference>
<name>A0A418SJQ0_9RHOB</name>
<keyword evidence="1 3" id="KW-0560">Oxidoreductase</keyword>
<dbReference type="Gene3D" id="3.20.20.100">
    <property type="entry name" value="NADP-dependent oxidoreductase domain"/>
    <property type="match status" value="1"/>
</dbReference>
<feature type="domain" description="NADP-dependent oxidoreductase" evidence="2">
    <location>
        <begin position="18"/>
        <end position="307"/>
    </location>
</feature>
<evidence type="ECO:0000313" key="4">
    <source>
        <dbReference type="Proteomes" id="UP000283786"/>
    </source>
</evidence>
<proteinExistence type="predicted"/>
<evidence type="ECO:0000259" key="2">
    <source>
        <dbReference type="Pfam" id="PF00248"/>
    </source>
</evidence>
<organism evidence="3 4">
    <name type="scientific">Pseudooceanicola algae</name>
    <dbReference type="NCBI Taxonomy" id="1537215"/>
    <lineage>
        <taxon>Bacteria</taxon>
        <taxon>Pseudomonadati</taxon>
        <taxon>Pseudomonadota</taxon>
        <taxon>Alphaproteobacteria</taxon>
        <taxon>Rhodobacterales</taxon>
        <taxon>Paracoccaceae</taxon>
        <taxon>Pseudooceanicola</taxon>
    </lineage>
</organism>
<evidence type="ECO:0000313" key="3">
    <source>
        <dbReference type="EMBL" id="QPM90650.1"/>
    </source>
</evidence>
<dbReference type="EC" id="1.1.1.-" evidence="3"/>
<dbReference type="Pfam" id="PF00248">
    <property type="entry name" value="Aldo_ket_red"/>
    <property type="match status" value="1"/>
</dbReference>
<dbReference type="GO" id="GO:0016491">
    <property type="term" value="F:oxidoreductase activity"/>
    <property type="evidence" value="ECO:0007669"/>
    <property type="project" value="UniProtKB-KW"/>
</dbReference>
<dbReference type="InterPro" id="IPR036812">
    <property type="entry name" value="NAD(P)_OxRdtase_dom_sf"/>
</dbReference>
<dbReference type="KEGG" id="palw:PSAL_018890"/>
<dbReference type="InterPro" id="IPR023210">
    <property type="entry name" value="NADP_OxRdtase_dom"/>
</dbReference>
<dbReference type="PANTHER" id="PTHR43625:SF5">
    <property type="entry name" value="PYRIDOXAL REDUCTASE, CHLOROPLASTIC"/>
    <property type="match status" value="1"/>
</dbReference>
<keyword evidence="4" id="KW-1185">Reference proteome</keyword>
<dbReference type="OrthoDB" id="9803483at2"/>
<dbReference type="InterPro" id="IPR050791">
    <property type="entry name" value="Aldo-Keto_reductase"/>
</dbReference>
<sequence length="330" mass="35776">MSFDKIELGRTGLMIPRVGFGAMSISGMFGPTDEETAQATLQAALDAGITFWDTANIYGMGISENIIGRFLGGKRPEDLVIATKASIVPGPPRRIDNSYDYLRAELESSLERLGLDSVDLFYAHRHDPETPPEELAETMARLIEEGLTKGYGLSEIAPYTLARAHAVHPVTAVQNEYSLWSRQPELGVIQACARLGVTFVAFSPLARGMFGEASVDPAQMKEGEFRLSNPRFTPPNYAANLAAIDGFRDWAQGKGWSVAGAALAWVLAQGDHVVPIPGTRTAAHLAEWLDAARITLSAEDLAEIDRLLPAGFAHGDRYGDGQLVAVERYC</sequence>
<evidence type="ECO:0000256" key="1">
    <source>
        <dbReference type="ARBA" id="ARBA00023002"/>
    </source>
</evidence>
<dbReference type="PANTHER" id="PTHR43625">
    <property type="entry name" value="AFLATOXIN B1 ALDEHYDE REDUCTASE"/>
    <property type="match status" value="1"/>
</dbReference>